<dbReference type="Proteomes" id="UP000288429">
    <property type="component" value="Unassembled WGS sequence"/>
</dbReference>
<keyword evidence="3" id="KW-1185">Reference proteome</keyword>
<feature type="region of interest" description="Disordered" evidence="1">
    <location>
        <begin position="1"/>
        <end position="52"/>
    </location>
</feature>
<feature type="compositionally biased region" description="Low complexity" evidence="1">
    <location>
        <begin position="79"/>
        <end position="91"/>
    </location>
</feature>
<reference evidence="2 3" key="1">
    <citation type="submission" date="2017-06" db="EMBL/GenBank/DDBJ databases">
        <title>Cmopartive genomic analysis of Ambrosia Fusariam Clade fungi.</title>
        <authorList>
            <person name="Stajich J.E."/>
            <person name="Carrillo J."/>
            <person name="Kijimoto T."/>
            <person name="Eskalen A."/>
            <person name="O'Donnell K."/>
            <person name="Kasson M."/>
        </authorList>
    </citation>
    <scope>NUCLEOTIDE SEQUENCE [LARGE SCALE GENOMIC DNA]</scope>
    <source>
        <strain evidence="2 3">NRRL 20438</strain>
    </source>
</reference>
<evidence type="ECO:0000256" key="1">
    <source>
        <dbReference type="SAM" id="MobiDB-lite"/>
    </source>
</evidence>
<proteinExistence type="predicted"/>
<evidence type="ECO:0000313" key="2">
    <source>
        <dbReference type="EMBL" id="RSM18849.1"/>
    </source>
</evidence>
<feature type="region of interest" description="Disordered" evidence="1">
    <location>
        <begin position="248"/>
        <end position="312"/>
    </location>
</feature>
<dbReference type="AlphaFoldDB" id="A0A428UX19"/>
<dbReference type="EMBL" id="NIZV01000018">
    <property type="protein sequence ID" value="RSM18849.1"/>
    <property type="molecule type" value="Genomic_DNA"/>
</dbReference>
<feature type="compositionally biased region" description="Low complexity" evidence="1">
    <location>
        <begin position="35"/>
        <end position="50"/>
    </location>
</feature>
<organism evidence="2 3">
    <name type="scientific">Fusarium ambrosium</name>
    <dbReference type="NCBI Taxonomy" id="131363"/>
    <lineage>
        <taxon>Eukaryota</taxon>
        <taxon>Fungi</taxon>
        <taxon>Dikarya</taxon>
        <taxon>Ascomycota</taxon>
        <taxon>Pezizomycotina</taxon>
        <taxon>Sordariomycetes</taxon>
        <taxon>Hypocreomycetidae</taxon>
        <taxon>Hypocreales</taxon>
        <taxon>Nectriaceae</taxon>
        <taxon>Fusarium</taxon>
        <taxon>Fusarium solani species complex</taxon>
    </lineage>
</organism>
<sequence length="312" mass="33857">MATDNEMTTNNDTAAAQGNNDRPKKIRIKFLPRGSRSGSQSSSASSAKSAAELETTVAASILMTMKNYHVNPEERSLTVSPVSAANNSSSSPDDKASKDPSPNKSSSSPDEKTSKDPSPSNTSGKKKKKKPASAAKTKTSKRRNSDMTANWPPCPYDKADHVGIALWRQGCESCIRPDGTVDGLDVANWLMTRRGGVANPWTRLEENQAAVKAMGRQRIDPLKILQQQEEEARVARLKEERRQANKLRYRPRGQIAKEKAERAAAAAAAAAEKAAEEAQEETSGANKRPLNDETEDETEEPQAKKAKLDALA</sequence>
<accession>A0A428UX19</accession>
<feature type="compositionally biased region" description="Polar residues" evidence="1">
    <location>
        <begin position="1"/>
        <end position="20"/>
    </location>
</feature>
<name>A0A428UX19_9HYPO</name>
<feature type="compositionally biased region" description="Basic and acidic residues" evidence="1">
    <location>
        <begin position="301"/>
        <end position="312"/>
    </location>
</feature>
<feature type="compositionally biased region" description="Low complexity" evidence="1">
    <location>
        <begin position="263"/>
        <end position="272"/>
    </location>
</feature>
<protein>
    <submittedName>
        <fullName evidence="2">Uncharacterized protein</fullName>
    </submittedName>
</protein>
<comment type="caution">
    <text evidence="2">The sequence shown here is derived from an EMBL/GenBank/DDBJ whole genome shotgun (WGS) entry which is preliminary data.</text>
</comment>
<feature type="compositionally biased region" description="Low complexity" evidence="1">
    <location>
        <begin position="99"/>
        <end position="108"/>
    </location>
</feature>
<feature type="region of interest" description="Disordered" evidence="1">
    <location>
        <begin position="72"/>
        <end position="155"/>
    </location>
</feature>
<gene>
    <name evidence="2" type="ORF">CDV31_002367</name>
</gene>
<evidence type="ECO:0000313" key="3">
    <source>
        <dbReference type="Proteomes" id="UP000288429"/>
    </source>
</evidence>